<gene>
    <name evidence="3" type="ORF">FYJ29_10045</name>
</gene>
<dbReference type="EMBL" id="VULT01000015">
    <property type="protein sequence ID" value="MSS18093.1"/>
    <property type="molecule type" value="Genomic_DNA"/>
</dbReference>
<feature type="domain" description="Outer membrane protein beta-barrel" evidence="2">
    <location>
        <begin position="36"/>
        <end position="208"/>
    </location>
</feature>
<dbReference type="Proteomes" id="UP000483362">
    <property type="component" value="Unassembled WGS sequence"/>
</dbReference>
<reference evidence="3 4" key="1">
    <citation type="submission" date="2019-08" db="EMBL/GenBank/DDBJ databases">
        <title>In-depth cultivation of the pig gut microbiome towards novel bacterial diversity and tailored functional studies.</title>
        <authorList>
            <person name="Wylensek D."/>
            <person name="Hitch T.C.A."/>
            <person name="Clavel T."/>
        </authorList>
    </citation>
    <scope>NUCLEOTIDE SEQUENCE [LARGE SCALE GENOMIC DNA]</scope>
    <source>
        <strain evidence="3 4">Oil-RF-744-WCA-WT-10</strain>
    </source>
</reference>
<evidence type="ECO:0000313" key="3">
    <source>
        <dbReference type="EMBL" id="MSS18093.1"/>
    </source>
</evidence>
<protein>
    <submittedName>
        <fullName evidence="3">PorT family protein</fullName>
    </submittedName>
</protein>
<feature type="chain" id="PRO_5026689361" evidence="1">
    <location>
        <begin position="21"/>
        <end position="226"/>
    </location>
</feature>
<dbReference type="InterPro" id="IPR025665">
    <property type="entry name" value="Beta-barrel_OMP_2"/>
</dbReference>
<dbReference type="Pfam" id="PF13568">
    <property type="entry name" value="OMP_b-brl_2"/>
    <property type="match status" value="1"/>
</dbReference>
<organism evidence="3 4">
    <name type="scientific">Sodaliphilus pleomorphus</name>
    <dbReference type="NCBI Taxonomy" id="2606626"/>
    <lineage>
        <taxon>Bacteria</taxon>
        <taxon>Pseudomonadati</taxon>
        <taxon>Bacteroidota</taxon>
        <taxon>Bacteroidia</taxon>
        <taxon>Bacteroidales</taxon>
        <taxon>Muribaculaceae</taxon>
        <taxon>Sodaliphilus</taxon>
    </lineage>
</organism>
<evidence type="ECO:0000259" key="2">
    <source>
        <dbReference type="Pfam" id="PF13568"/>
    </source>
</evidence>
<keyword evidence="1" id="KW-0732">Signal</keyword>
<evidence type="ECO:0000313" key="4">
    <source>
        <dbReference type="Proteomes" id="UP000483362"/>
    </source>
</evidence>
<sequence>MMKKIALVVFCFFIALAVSAQGKYALDVNHKYLDGTLTGGVKVAMNLPHFCFGKLPHGMRNGGQAGLWVEYKPRAEKFRNWSILAETVFSSEGGKFTINQALAHLLSKDVQLRGMAENVNQDIIVTENYIKIPVLVRYRFAKYFSAEAGPELGFNVYSKARVDGVDYGLGLGSRTHWFSAGVGAGATYYLTDYMQFNVRYSIGLTRTFKDVDDHQGNVQIGAAFQF</sequence>
<dbReference type="AlphaFoldDB" id="A0A6L5XEV6"/>
<evidence type="ECO:0000256" key="1">
    <source>
        <dbReference type="SAM" id="SignalP"/>
    </source>
</evidence>
<name>A0A6L5XEV6_9BACT</name>
<comment type="caution">
    <text evidence="3">The sequence shown here is derived from an EMBL/GenBank/DDBJ whole genome shotgun (WGS) entry which is preliminary data.</text>
</comment>
<keyword evidence="4" id="KW-1185">Reference proteome</keyword>
<dbReference type="RefSeq" id="WP_154328726.1">
    <property type="nucleotide sequence ID" value="NZ_CP045696.1"/>
</dbReference>
<feature type="signal peptide" evidence="1">
    <location>
        <begin position="1"/>
        <end position="20"/>
    </location>
</feature>
<proteinExistence type="predicted"/>
<accession>A0A6L5XEV6</accession>